<proteinExistence type="inferred from homology"/>
<dbReference type="Gene3D" id="1.10.1470.10">
    <property type="entry name" value="YjbJ"/>
    <property type="match status" value="1"/>
</dbReference>
<accession>A0ABW6Y1T5</accession>
<dbReference type="InterPro" id="IPR036629">
    <property type="entry name" value="YjbJ_sf"/>
</dbReference>
<comment type="similarity">
    <text evidence="1">Belongs to the UPF0337 (CsbD) family.</text>
</comment>
<reference evidence="4 5" key="1">
    <citation type="submission" date="2024-10" db="EMBL/GenBank/DDBJ databases">
        <title>The Natural Products Discovery Center: Release of the First 8490 Sequenced Strains for Exploring Actinobacteria Biosynthetic Diversity.</title>
        <authorList>
            <person name="Kalkreuter E."/>
            <person name="Kautsar S.A."/>
            <person name="Yang D."/>
            <person name="Bader C.D."/>
            <person name="Teijaro C.N."/>
            <person name="Fluegel L."/>
            <person name="Davis C.M."/>
            <person name="Simpson J.R."/>
            <person name="Lauterbach L."/>
            <person name="Steele A.D."/>
            <person name="Gui C."/>
            <person name="Meng S."/>
            <person name="Li G."/>
            <person name="Viehrig K."/>
            <person name="Ye F."/>
            <person name="Su P."/>
            <person name="Kiefer A.F."/>
            <person name="Nichols A."/>
            <person name="Cepeda A.J."/>
            <person name="Yan W."/>
            <person name="Fan B."/>
            <person name="Jiang Y."/>
            <person name="Adhikari A."/>
            <person name="Zheng C.-J."/>
            <person name="Schuster L."/>
            <person name="Cowan T.M."/>
            <person name="Smanski M.J."/>
            <person name="Chevrette M.G."/>
            <person name="De Carvalho L.P.S."/>
            <person name="Shen B."/>
        </authorList>
    </citation>
    <scope>NUCLEOTIDE SEQUENCE [LARGE SCALE GENOMIC DNA]</scope>
    <source>
        <strain evidence="4 5">NPDC012605</strain>
    </source>
</reference>
<dbReference type="Proteomes" id="UP001602370">
    <property type="component" value="Unassembled WGS sequence"/>
</dbReference>
<evidence type="ECO:0000313" key="4">
    <source>
        <dbReference type="EMBL" id="MFF5923733.1"/>
    </source>
</evidence>
<dbReference type="InterPro" id="IPR008462">
    <property type="entry name" value="CsbD"/>
</dbReference>
<feature type="domain" description="CsbD-like" evidence="3">
    <location>
        <begin position="6"/>
        <end position="57"/>
    </location>
</feature>
<dbReference type="EMBL" id="JBIBDZ010000015">
    <property type="protein sequence ID" value="MFF5923733.1"/>
    <property type="molecule type" value="Genomic_DNA"/>
</dbReference>
<sequence>MAGGKKAKNVTKTAKGKVKETTGKAVGNESLEMKGRAEQVEGDMKQAGEKVKDAFKR</sequence>
<evidence type="ECO:0000259" key="3">
    <source>
        <dbReference type="Pfam" id="PF05532"/>
    </source>
</evidence>
<protein>
    <submittedName>
        <fullName evidence="4">CsbD family protein</fullName>
    </submittedName>
</protein>
<dbReference type="SUPFAM" id="SSF69047">
    <property type="entry name" value="Hypothetical protein YjbJ"/>
    <property type="match status" value="1"/>
</dbReference>
<name>A0ABW6Y1T5_9ACTN</name>
<dbReference type="Pfam" id="PF05532">
    <property type="entry name" value="CsbD"/>
    <property type="match status" value="1"/>
</dbReference>
<evidence type="ECO:0000313" key="5">
    <source>
        <dbReference type="Proteomes" id="UP001602370"/>
    </source>
</evidence>
<organism evidence="4 5">
    <name type="scientific">Streptomyces flavochromogenes</name>
    <dbReference type="NCBI Taxonomy" id="68199"/>
    <lineage>
        <taxon>Bacteria</taxon>
        <taxon>Bacillati</taxon>
        <taxon>Actinomycetota</taxon>
        <taxon>Actinomycetes</taxon>
        <taxon>Kitasatosporales</taxon>
        <taxon>Streptomycetaceae</taxon>
        <taxon>Streptomyces</taxon>
    </lineage>
</organism>
<comment type="caution">
    <text evidence="4">The sequence shown here is derived from an EMBL/GenBank/DDBJ whole genome shotgun (WGS) entry which is preliminary data.</text>
</comment>
<keyword evidence="5" id="KW-1185">Reference proteome</keyword>
<evidence type="ECO:0000256" key="1">
    <source>
        <dbReference type="ARBA" id="ARBA00009129"/>
    </source>
</evidence>
<evidence type="ECO:0000256" key="2">
    <source>
        <dbReference type="SAM" id="MobiDB-lite"/>
    </source>
</evidence>
<dbReference type="RefSeq" id="WP_030319058.1">
    <property type="nucleotide sequence ID" value="NZ_JBIBDZ010000015.1"/>
</dbReference>
<feature type="compositionally biased region" description="Basic and acidic residues" evidence="2">
    <location>
        <begin position="31"/>
        <end position="57"/>
    </location>
</feature>
<gene>
    <name evidence="4" type="ORF">ACFY8C_36240</name>
</gene>
<feature type="region of interest" description="Disordered" evidence="2">
    <location>
        <begin position="1"/>
        <end position="57"/>
    </location>
</feature>